<dbReference type="PANTHER" id="PTHR46193:SF10">
    <property type="entry name" value="6-PHOSPHOGLUCONATE PHOSPHATASE"/>
    <property type="match status" value="1"/>
</dbReference>
<dbReference type="AlphaFoldDB" id="A0AAE3EMQ5"/>
<dbReference type="PANTHER" id="PTHR46193">
    <property type="entry name" value="6-PHOSPHOGLUCONATE PHOSPHATASE"/>
    <property type="match status" value="1"/>
</dbReference>
<dbReference type="InterPro" id="IPR051600">
    <property type="entry name" value="Beta-PGM-like"/>
</dbReference>
<comment type="caution">
    <text evidence="5">The sequence shown here is derived from an EMBL/GenBank/DDBJ whole genome shotgun (WGS) entry which is preliminary data.</text>
</comment>
<dbReference type="GO" id="GO:0016787">
    <property type="term" value="F:hydrolase activity"/>
    <property type="evidence" value="ECO:0007669"/>
    <property type="project" value="UniProtKB-KW"/>
</dbReference>
<dbReference type="InterPro" id="IPR023214">
    <property type="entry name" value="HAD_sf"/>
</dbReference>
<dbReference type="SFLD" id="SFLDS00003">
    <property type="entry name" value="Haloacid_Dehalogenase"/>
    <property type="match status" value="1"/>
</dbReference>
<reference evidence="5" key="1">
    <citation type="submission" date="2022-01" db="EMBL/GenBank/DDBJ databases">
        <title>Draft genome sequence of Sabulilitoribacter arenilitoris KCTC 52401.</title>
        <authorList>
            <person name="Oh J.-S."/>
        </authorList>
    </citation>
    <scope>NUCLEOTIDE SEQUENCE</scope>
    <source>
        <strain evidence="5">HMF6543</strain>
    </source>
</reference>
<proteinExistence type="inferred from homology"/>
<name>A0AAE3EMQ5_9FLAO</name>
<dbReference type="PRINTS" id="PR00413">
    <property type="entry name" value="HADHALOGNASE"/>
</dbReference>
<evidence type="ECO:0000256" key="3">
    <source>
        <dbReference type="ARBA" id="ARBA00022723"/>
    </source>
</evidence>
<dbReference type="InterPro" id="IPR006439">
    <property type="entry name" value="HAD-SF_hydro_IA"/>
</dbReference>
<dbReference type="RefSeq" id="WP_237239065.1">
    <property type="nucleotide sequence ID" value="NZ_JAKKDU010000004.1"/>
</dbReference>
<gene>
    <name evidence="5" type="ORF">L3X37_04975</name>
</gene>
<evidence type="ECO:0000256" key="2">
    <source>
        <dbReference type="ARBA" id="ARBA00006171"/>
    </source>
</evidence>
<dbReference type="GO" id="GO:0046872">
    <property type="term" value="F:metal ion binding"/>
    <property type="evidence" value="ECO:0007669"/>
    <property type="project" value="UniProtKB-KW"/>
</dbReference>
<dbReference type="Gene3D" id="3.40.50.1000">
    <property type="entry name" value="HAD superfamily/HAD-like"/>
    <property type="match status" value="1"/>
</dbReference>
<evidence type="ECO:0000256" key="1">
    <source>
        <dbReference type="ARBA" id="ARBA00001946"/>
    </source>
</evidence>
<dbReference type="SFLD" id="SFLDG01129">
    <property type="entry name" value="C1.5:_HAD__Beta-PGM__Phosphata"/>
    <property type="match status" value="1"/>
</dbReference>
<keyword evidence="6" id="KW-1185">Reference proteome</keyword>
<accession>A0AAE3EMQ5</accession>
<keyword evidence="4" id="KW-0460">Magnesium</keyword>
<keyword evidence="3" id="KW-0479">Metal-binding</keyword>
<dbReference type="InterPro" id="IPR036412">
    <property type="entry name" value="HAD-like_sf"/>
</dbReference>
<dbReference type="InterPro" id="IPR023198">
    <property type="entry name" value="PGP-like_dom2"/>
</dbReference>
<dbReference type="Pfam" id="PF00702">
    <property type="entry name" value="Hydrolase"/>
    <property type="match status" value="1"/>
</dbReference>
<comment type="similarity">
    <text evidence="2">Belongs to the HAD-like hydrolase superfamily. CbbY/CbbZ/Gph/YieH family.</text>
</comment>
<evidence type="ECO:0000256" key="4">
    <source>
        <dbReference type="ARBA" id="ARBA00022842"/>
    </source>
</evidence>
<evidence type="ECO:0000313" key="6">
    <source>
        <dbReference type="Proteomes" id="UP001199795"/>
    </source>
</evidence>
<dbReference type="Proteomes" id="UP001199795">
    <property type="component" value="Unassembled WGS sequence"/>
</dbReference>
<dbReference type="Gene3D" id="1.10.150.240">
    <property type="entry name" value="Putative phosphatase, domain 2"/>
    <property type="match status" value="1"/>
</dbReference>
<dbReference type="EMBL" id="JAKKDU010000004">
    <property type="protein sequence ID" value="MCF7567717.1"/>
    <property type="molecule type" value="Genomic_DNA"/>
</dbReference>
<keyword evidence="5" id="KW-0378">Hydrolase</keyword>
<dbReference type="SUPFAM" id="SSF56784">
    <property type="entry name" value="HAD-like"/>
    <property type="match status" value="1"/>
</dbReference>
<evidence type="ECO:0000313" key="5">
    <source>
        <dbReference type="EMBL" id="MCF7567717.1"/>
    </source>
</evidence>
<protein>
    <submittedName>
        <fullName evidence="5">HAD-IA family hydrolase</fullName>
    </submittedName>
</protein>
<dbReference type="NCBIfam" id="TIGR01509">
    <property type="entry name" value="HAD-SF-IA-v3"/>
    <property type="match status" value="1"/>
</dbReference>
<organism evidence="5 6">
    <name type="scientific">Wocania arenilitoris</name>
    <dbReference type="NCBI Taxonomy" id="2044858"/>
    <lineage>
        <taxon>Bacteria</taxon>
        <taxon>Pseudomonadati</taxon>
        <taxon>Bacteroidota</taxon>
        <taxon>Flavobacteriia</taxon>
        <taxon>Flavobacteriales</taxon>
        <taxon>Flavobacteriaceae</taxon>
        <taxon>Wocania</taxon>
    </lineage>
</organism>
<dbReference type="CDD" id="cd07526">
    <property type="entry name" value="HAD_BPGM_like"/>
    <property type="match status" value="1"/>
</dbReference>
<comment type="cofactor">
    <cofactor evidence="1">
        <name>Mg(2+)</name>
        <dbReference type="ChEBI" id="CHEBI:18420"/>
    </cofactor>
</comment>
<sequence>MSKYKCVIFDCDGVLVDSETIGNQVFVDMANELGANIDLQYATKHFKGGFLQNSIEHISKLIDSEIPQSFEEEYRKRSFDAFKSNIKPIQGILEVLQNIKRPFCVASSGPESKIKLNLELTGLLPYFENNIFSSYTIQKWKPDPGIFLLAAETMGYKPSECIIIEDSLSGVKAAINGGFDVFGFTMHDYDNELKTLATKTFDNMNDLLKMI</sequence>